<evidence type="ECO:0000256" key="3">
    <source>
        <dbReference type="ARBA" id="ARBA00020871"/>
    </source>
</evidence>
<keyword evidence="6 14" id="KW-1133">Transmembrane helix</keyword>
<evidence type="ECO:0000256" key="10">
    <source>
        <dbReference type="ARBA" id="ARBA00023319"/>
    </source>
</evidence>
<organism evidence="17 18">
    <name type="scientific">Xenopus tropicalis</name>
    <name type="common">Western clawed frog</name>
    <name type="synonym">Silurana tropicalis</name>
    <dbReference type="NCBI Taxonomy" id="8364"/>
    <lineage>
        <taxon>Eukaryota</taxon>
        <taxon>Metazoa</taxon>
        <taxon>Chordata</taxon>
        <taxon>Craniata</taxon>
        <taxon>Vertebrata</taxon>
        <taxon>Euteleostomi</taxon>
        <taxon>Amphibia</taxon>
        <taxon>Batrachia</taxon>
        <taxon>Anura</taxon>
        <taxon>Pipoidea</taxon>
        <taxon>Pipidae</taxon>
        <taxon>Xenopodinae</taxon>
        <taxon>Xenopus</taxon>
        <taxon>Silurana</taxon>
    </lineage>
</organism>
<evidence type="ECO:0000256" key="13">
    <source>
        <dbReference type="ARBA" id="ARBA00058349"/>
    </source>
</evidence>
<evidence type="ECO:0000256" key="9">
    <source>
        <dbReference type="ARBA" id="ARBA00023180"/>
    </source>
</evidence>
<dbReference type="GeneID" id="100490085"/>
<comment type="function">
    <text evidence="13">Creation of an extracellular membrane face which guides the wrapping process and ultimately compacts adjacent lamellae.</text>
</comment>
<evidence type="ECO:0000256" key="15">
    <source>
        <dbReference type="SAM" id="SignalP"/>
    </source>
</evidence>
<evidence type="ECO:0000256" key="14">
    <source>
        <dbReference type="SAM" id="Phobius"/>
    </source>
</evidence>
<dbReference type="InterPro" id="IPR013783">
    <property type="entry name" value="Ig-like_fold"/>
</dbReference>
<keyword evidence="4 14" id="KW-0812">Transmembrane</keyword>
<dbReference type="Pfam" id="PF07686">
    <property type="entry name" value="V-set"/>
    <property type="match status" value="1"/>
</dbReference>
<dbReference type="PRINTS" id="PR00213">
    <property type="entry name" value="MYELINP0"/>
</dbReference>
<dbReference type="PANTHER" id="PTHR13869">
    <property type="entry name" value="MYELIN P0 RELATED"/>
    <property type="match status" value="1"/>
</dbReference>
<feature type="transmembrane region" description="Helical" evidence="14">
    <location>
        <begin position="166"/>
        <end position="191"/>
    </location>
</feature>
<gene>
    <name evidence="18 19" type="primary">mpzl1</name>
</gene>
<evidence type="ECO:0000256" key="2">
    <source>
        <dbReference type="ARBA" id="ARBA00007180"/>
    </source>
</evidence>
<evidence type="ECO:0000256" key="11">
    <source>
        <dbReference type="ARBA" id="ARBA00029587"/>
    </source>
</evidence>
<evidence type="ECO:0000256" key="7">
    <source>
        <dbReference type="ARBA" id="ARBA00023136"/>
    </source>
</evidence>
<dbReference type="SMART" id="SM00406">
    <property type="entry name" value="IGv"/>
    <property type="match status" value="1"/>
</dbReference>
<evidence type="ECO:0000256" key="12">
    <source>
        <dbReference type="ARBA" id="ARBA00032781"/>
    </source>
</evidence>
<sequence>MAAAAMSVCRGERWRRGLLALQLLLCYVHFSTSADVSPAEDLFIENGTQALLPCNFKSLETTGTEQSVTWTFRPDSGSNFVTIFVYSNGNSYPGNAGQFKDRISWAGELTRKDASIKVDNMQFRDNGTYTCIVVNLPDLGSLYKQIQLRVVEKGEQKNLPLSNGPLLIGIICAVISALLIIASIIFAVCIYKKKKSRKDYTGCSTTDSLMAQTPVKQPPRKSPSDTQALVTQVPSGSIQGPVIYAQLDHSGKTSNQIYKSERVVYADIRKIC</sequence>
<protein>
    <recommendedName>
        <fullName evidence="3">Myelin protein P0</fullName>
    </recommendedName>
    <alternativeName>
        <fullName evidence="12">Myelin peripheral protein</fullName>
    </alternativeName>
    <alternativeName>
        <fullName evidence="11">Myelin protein zero</fullName>
    </alternativeName>
</protein>
<feature type="signal peptide" evidence="15">
    <location>
        <begin position="1"/>
        <end position="33"/>
    </location>
</feature>
<keyword evidence="8" id="KW-1015">Disulfide bond</keyword>
<feature type="chain" id="PRO_5035208269" description="Myelin protein P0" evidence="15">
    <location>
        <begin position="34"/>
        <end position="272"/>
    </location>
</feature>
<accession>A0A8J0QZ56</accession>
<dbReference type="InterPro" id="IPR036179">
    <property type="entry name" value="Ig-like_dom_sf"/>
</dbReference>
<dbReference type="Xenbase" id="XB-GENE-953820">
    <property type="gene designation" value="mpzl1"/>
</dbReference>
<evidence type="ECO:0000313" key="19">
    <source>
        <dbReference type="Xenbase" id="XB-GENE-953820"/>
    </source>
</evidence>
<dbReference type="InterPro" id="IPR007110">
    <property type="entry name" value="Ig-like_dom"/>
</dbReference>
<dbReference type="RefSeq" id="XP_004912325.1">
    <property type="nucleotide sequence ID" value="XM_004912268.4"/>
</dbReference>
<dbReference type="InterPro" id="IPR000920">
    <property type="entry name" value="Myelin_P0-rel"/>
</dbReference>
<evidence type="ECO:0000259" key="16">
    <source>
        <dbReference type="PROSITE" id="PS50835"/>
    </source>
</evidence>
<evidence type="ECO:0000256" key="5">
    <source>
        <dbReference type="ARBA" id="ARBA00022729"/>
    </source>
</evidence>
<dbReference type="InterPro" id="IPR003599">
    <property type="entry name" value="Ig_sub"/>
</dbReference>
<dbReference type="Gene3D" id="2.60.40.10">
    <property type="entry name" value="Immunoglobulins"/>
    <property type="match status" value="1"/>
</dbReference>
<feature type="domain" description="Ig-like" evidence="16">
    <location>
        <begin position="32"/>
        <end position="149"/>
    </location>
</feature>
<evidence type="ECO:0000256" key="8">
    <source>
        <dbReference type="ARBA" id="ARBA00023157"/>
    </source>
</evidence>
<dbReference type="AlphaFoldDB" id="A0A8J0QZ56"/>
<keyword evidence="9" id="KW-0325">Glycoprotein</keyword>
<dbReference type="FunFam" id="2.60.40.10:FF:000193">
    <property type="entry name" value="Myelin protein zero-like 1 like"/>
    <property type="match status" value="1"/>
</dbReference>
<dbReference type="InterPro" id="IPR013106">
    <property type="entry name" value="Ig_V-set"/>
</dbReference>
<dbReference type="CTD" id="9019"/>
<evidence type="ECO:0000256" key="6">
    <source>
        <dbReference type="ARBA" id="ARBA00022989"/>
    </source>
</evidence>
<dbReference type="Proteomes" id="UP000008143">
    <property type="component" value="Chromosome 2"/>
</dbReference>
<dbReference type="GO" id="GO:0005886">
    <property type="term" value="C:plasma membrane"/>
    <property type="evidence" value="ECO:0000318"/>
    <property type="project" value="GO_Central"/>
</dbReference>
<keyword evidence="5 15" id="KW-0732">Signal</keyword>
<comment type="similarity">
    <text evidence="2">Belongs to the myelin P0 protein family.</text>
</comment>
<dbReference type="OrthoDB" id="8831214at2759"/>
<keyword evidence="17" id="KW-1185">Reference proteome</keyword>
<evidence type="ECO:0000313" key="17">
    <source>
        <dbReference type="Proteomes" id="UP000008143"/>
    </source>
</evidence>
<evidence type="ECO:0000313" key="18">
    <source>
        <dbReference type="RefSeq" id="XP_004912325.1"/>
    </source>
</evidence>
<evidence type="ECO:0000256" key="1">
    <source>
        <dbReference type="ARBA" id="ARBA00004251"/>
    </source>
</evidence>
<keyword evidence="7 14" id="KW-0472">Membrane</keyword>
<dbReference type="SMART" id="SM00409">
    <property type="entry name" value="IG"/>
    <property type="match status" value="1"/>
</dbReference>
<dbReference type="PROSITE" id="PS50835">
    <property type="entry name" value="IG_LIKE"/>
    <property type="match status" value="1"/>
</dbReference>
<proteinExistence type="inferred from homology"/>
<evidence type="ECO:0000256" key="4">
    <source>
        <dbReference type="ARBA" id="ARBA00022692"/>
    </source>
</evidence>
<dbReference type="PANTHER" id="PTHR13869:SF19">
    <property type="entry name" value="MYELIN PROTEIN ZERO-LIKE PROTEIN 1"/>
    <property type="match status" value="1"/>
</dbReference>
<comment type="subcellular location">
    <subcellularLocation>
        <location evidence="1">Cell membrane</location>
        <topology evidence="1">Single-pass type I membrane protein</topology>
    </subcellularLocation>
</comment>
<keyword evidence="10" id="KW-0393">Immunoglobulin domain</keyword>
<name>A0A8J0QZ56_XENTR</name>
<dbReference type="SUPFAM" id="SSF48726">
    <property type="entry name" value="Immunoglobulin"/>
    <property type="match status" value="1"/>
</dbReference>
<dbReference type="KEGG" id="xtr:100490085"/>
<dbReference type="AGR" id="Xenbase:XB-GENE-953820"/>
<reference evidence="18" key="1">
    <citation type="submission" date="2025-08" db="UniProtKB">
        <authorList>
            <consortium name="RefSeq"/>
        </authorList>
    </citation>
    <scope>IDENTIFICATION</scope>
    <source>
        <strain evidence="18">Nigerian</strain>
        <tissue evidence="18">Liver and blood</tissue>
    </source>
</reference>